<evidence type="ECO:0008006" key="3">
    <source>
        <dbReference type="Google" id="ProtNLM"/>
    </source>
</evidence>
<dbReference type="Proteomes" id="UP001431235">
    <property type="component" value="Unassembled WGS sequence"/>
</dbReference>
<proteinExistence type="predicted"/>
<evidence type="ECO:0000313" key="1">
    <source>
        <dbReference type="EMBL" id="MCL7714528.1"/>
    </source>
</evidence>
<sequence length="167" mass="17471">MHRRPGDGERAPAKASLRGRCTAASGAVRGGLPLLAMLLAGCAGDAPDAARQAAVAALGDTLPMPYRDGLVVESARSEGRDVVLSIRFPEATVAMAEAKPMLFQALREDEQAAMRELCGLAVLEPVLATGGGVRRRFIDADGAPFFETRLAPDDCLSSPRSSQDPSP</sequence>
<gene>
    <name evidence="1" type="ORF">K5L01_07730</name>
</gene>
<name>A0ABT0SGT7_9GAMM</name>
<dbReference type="EMBL" id="JAIKTS010000002">
    <property type="protein sequence ID" value="MCL7714528.1"/>
    <property type="molecule type" value="Genomic_DNA"/>
</dbReference>
<evidence type="ECO:0000313" key="2">
    <source>
        <dbReference type="Proteomes" id="UP001431235"/>
    </source>
</evidence>
<keyword evidence="2" id="KW-1185">Reference proteome</keyword>
<protein>
    <recommendedName>
        <fullName evidence="3">Lipoprotein</fullName>
    </recommendedName>
</protein>
<organism evidence="1 2">
    <name type="scientific">Stenotrophomonas mori</name>
    <dbReference type="NCBI Taxonomy" id="2871096"/>
    <lineage>
        <taxon>Bacteria</taxon>
        <taxon>Pseudomonadati</taxon>
        <taxon>Pseudomonadota</taxon>
        <taxon>Gammaproteobacteria</taxon>
        <taxon>Lysobacterales</taxon>
        <taxon>Lysobacteraceae</taxon>
        <taxon>Stenotrophomonas</taxon>
    </lineage>
</organism>
<accession>A0ABT0SGT7</accession>
<dbReference type="RefSeq" id="WP_250063587.1">
    <property type="nucleotide sequence ID" value="NZ_JAIKTS010000002.1"/>
</dbReference>
<comment type="caution">
    <text evidence="1">The sequence shown here is derived from an EMBL/GenBank/DDBJ whole genome shotgun (WGS) entry which is preliminary data.</text>
</comment>
<reference evidence="1 2" key="1">
    <citation type="submission" date="2021-08" db="EMBL/GenBank/DDBJ databases">
        <title>Novel members of of the genus Stenotrophomonas from differernt environment.</title>
        <authorList>
            <person name="Deng Y."/>
        </authorList>
    </citation>
    <scope>NUCLEOTIDE SEQUENCE [LARGE SCALE GENOMIC DNA]</scope>
    <source>
        <strain evidence="1 2">CPCC 101365</strain>
    </source>
</reference>